<protein>
    <recommendedName>
        <fullName evidence="4">Pentapeptide repeat-containing protein</fullName>
    </recommendedName>
</protein>
<sequence length="247" mass="26084">MGAIDRRLQERRGDGELGGLDGSVGAARGADAHERGSCALHHALDVGEVEVDQAGRRDEVGDALHTGEEYLVGRAEGLDHRDAALGDLEQAVVRDDDEGVDLVFQRSHTSLGLRLTTLALETEGLRDDTDRQRADRLRDASDHGSAAGAGAAAFARGHEHHVGAGKCLFDLFRVVFRRAPADLGVGTGSEAARQFASDVELDVGVAQKQRLRVGVDGDELDAAESELDHAVDGVDATAADTDDLDHG</sequence>
<accession>A0ABM8GQA3</accession>
<reference evidence="3" key="1">
    <citation type="journal article" date="2019" name="Int. J. Syst. Evol. Microbiol.">
        <title>The Global Catalogue of Microorganisms (GCM) 10K type strain sequencing project: providing services to taxonomists for standard genome sequencing and annotation.</title>
        <authorList>
            <consortium name="The Broad Institute Genomics Platform"/>
            <consortium name="The Broad Institute Genome Sequencing Center for Infectious Disease"/>
            <person name="Wu L."/>
            <person name="Ma J."/>
        </authorList>
    </citation>
    <scope>NUCLEOTIDE SEQUENCE [LARGE SCALE GENOMIC DNA]</scope>
    <source>
        <strain evidence="3">NBRC 108728</strain>
    </source>
</reference>
<keyword evidence="3" id="KW-1185">Reference proteome</keyword>
<dbReference type="Proteomes" id="UP001321486">
    <property type="component" value="Chromosome"/>
</dbReference>
<evidence type="ECO:0000313" key="2">
    <source>
        <dbReference type="EMBL" id="BDZ50444.1"/>
    </source>
</evidence>
<proteinExistence type="predicted"/>
<evidence type="ECO:0008006" key="4">
    <source>
        <dbReference type="Google" id="ProtNLM"/>
    </source>
</evidence>
<name>A0ABM8GQA3_9MICO</name>
<gene>
    <name evidence="2" type="ORF">GCM10025867_26850</name>
</gene>
<dbReference type="EMBL" id="AP027732">
    <property type="protein sequence ID" value="BDZ50444.1"/>
    <property type="molecule type" value="Genomic_DNA"/>
</dbReference>
<feature type="compositionally biased region" description="Basic and acidic residues" evidence="1">
    <location>
        <begin position="1"/>
        <end position="15"/>
    </location>
</feature>
<evidence type="ECO:0000313" key="3">
    <source>
        <dbReference type="Proteomes" id="UP001321486"/>
    </source>
</evidence>
<feature type="region of interest" description="Disordered" evidence="1">
    <location>
        <begin position="1"/>
        <end position="31"/>
    </location>
</feature>
<evidence type="ECO:0000256" key="1">
    <source>
        <dbReference type="SAM" id="MobiDB-lite"/>
    </source>
</evidence>
<organism evidence="2 3">
    <name type="scientific">Frondihabitans sucicola</name>
    <dbReference type="NCBI Taxonomy" id="1268041"/>
    <lineage>
        <taxon>Bacteria</taxon>
        <taxon>Bacillati</taxon>
        <taxon>Actinomycetota</taxon>
        <taxon>Actinomycetes</taxon>
        <taxon>Micrococcales</taxon>
        <taxon>Microbacteriaceae</taxon>
        <taxon>Frondihabitans</taxon>
    </lineage>
</organism>